<reference evidence="14" key="2">
    <citation type="journal article" date="2021" name="World Allergy Organ. J.">
        <title>Chromosome-level assembly of Dermatophagoides farinae genome and transcriptome reveals two novel allergens Der f 37 and Der f 39.</title>
        <authorList>
            <person name="Chen J."/>
            <person name="Cai Z."/>
            <person name="Fan D."/>
            <person name="Hu J."/>
            <person name="Hou Y."/>
            <person name="He Y."/>
            <person name="Zhang Z."/>
            <person name="Zhao Z."/>
            <person name="Gao P."/>
            <person name="Hu W."/>
            <person name="Sun J."/>
            <person name="Li J."/>
            <person name="Ji K."/>
        </authorList>
    </citation>
    <scope>NUCLEOTIDE SEQUENCE</scope>
    <source>
        <strain evidence="14">JKM2019</strain>
    </source>
</reference>
<feature type="transmembrane region" description="Helical" evidence="12">
    <location>
        <begin position="183"/>
        <end position="203"/>
    </location>
</feature>
<proteinExistence type="predicted"/>
<keyword evidence="11" id="KW-0407">Ion channel</keyword>
<feature type="transmembrane region" description="Helical" evidence="12">
    <location>
        <begin position="492"/>
        <end position="514"/>
    </location>
</feature>
<evidence type="ECO:0000256" key="5">
    <source>
        <dbReference type="ARBA" id="ARBA00022989"/>
    </source>
</evidence>
<evidence type="ECO:0000256" key="9">
    <source>
        <dbReference type="ARBA" id="ARBA00023180"/>
    </source>
</evidence>
<protein>
    <recommendedName>
        <fullName evidence="13">Ionotropic glutamate receptor L-glutamate and glycine-binding domain-containing protein</fullName>
    </recommendedName>
</protein>
<feature type="transmembrane region" description="Helical" evidence="12">
    <location>
        <begin position="131"/>
        <end position="146"/>
    </location>
</feature>
<dbReference type="Gene3D" id="1.10.287.70">
    <property type="match status" value="2"/>
</dbReference>
<evidence type="ECO:0000313" key="14">
    <source>
        <dbReference type="EMBL" id="KAH7641699.1"/>
    </source>
</evidence>
<feature type="transmembrane region" description="Helical" evidence="12">
    <location>
        <begin position="557"/>
        <end position="574"/>
    </location>
</feature>
<dbReference type="InterPro" id="IPR019594">
    <property type="entry name" value="Glu/Gly-bd"/>
</dbReference>
<keyword evidence="4 12" id="KW-0812">Transmembrane</keyword>
<dbReference type="SUPFAM" id="SSF53850">
    <property type="entry name" value="Periplasmic binding protein-like II"/>
    <property type="match status" value="2"/>
</dbReference>
<dbReference type="GO" id="GO:0015276">
    <property type="term" value="F:ligand-gated monoatomic ion channel activity"/>
    <property type="evidence" value="ECO:0007669"/>
    <property type="project" value="InterPro"/>
</dbReference>
<keyword evidence="10" id="KW-1071">Ligand-gated ion channel</keyword>
<keyword evidence="3" id="KW-1003">Cell membrane</keyword>
<keyword evidence="7 12" id="KW-0472">Membrane</keyword>
<evidence type="ECO:0000256" key="7">
    <source>
        <dbReference type="ARBA" id="ARBA00023136"/>
    </source>
</evidence>
<gene>
    <name evidence="14" type="ORF">HUG17_4744</name>
</gene>
<comment type="subcellular location">
    <subcellularLocation>
        <location evidence="1">Cell membrane</location>
        <topology evidence="1">Multi-pass membrane protein</topology>
    </subcellularLocation>
</comment>
<dbReference type="InterPro" id="IPR052192">
    <property type="entry name" value="Insect_Ionotropic_Sensory_Rcpt"/>
</dbReference>
<evidence type="ECO:0000256" key="12">
    <source>
        <dbReference type="SAM" id="Phobius"/>
    </source>
</evidence>
<evidence type="ECO:0000256" key="2">
    <source>
        <dbReference type="ARBA" id="ARBA00022448"/>
    </source>
</evidence>
<evidence type="ECO:0000256" key="4">
    <source>
        <dbReference type="ARBA" id="ARBA00022692"/>
    </source>
</evidence>
<feature type="domain" description="Ionotropic glutamate receptor L-glutamate and glycine-binding" evidence="13">
    <location>
        <begin position="380"/>
        <end position="437"/>
    </location>
</feature>
<sequence>MRLNLQQQNLLVAFIDGLPFTLVNQSNQRADGIEGQLLSTLAEYFNFSTTFVDCMGNFGALKSDGNWTGLIGKIFNKEADLGFGGIAISYEELRDVQFFHYHFIDQFGFVTKNITNPIDPGILLKPYDRSVWIYLLFSLFIVYLLSQLQSHFLSLKLSSSSIFWLKICALFHQSYIGWSKLSLTYKICFTIWMFAMMVLSNLYGGNLCSILATPSPHPFETIEKLAQACRSGFIIPLGLNTPFYDNLIISEYLQIVSSKEEAIQMILQSKSLEFHGSQQQYAFIYSRERLRLARSFYGHNLLYVPPRTKSTFFSMIMAMPVRTDFPYRKPFDRIISQIFDCGLIEQWENLEIFMTRTQHNGNHNYNYNDIMENTDEIDLPFFAFNPQHPKESDGIDGKLFTTLSQHFNFSIEYVECQNFGVQKTAGNWSGIVGKIIEKEIDFGVGGVVMYYERTLFISFLDTYWMDRLAFAVRPQQTHVHFDILLRPFDNDVWFYLLATFLLFFIFDYVMIRFFPPESPFSTDRQIYSSANLYWIDFCLLCRQPYPWLSRLKLSTKICTIIFAFSIFILSNYYGGGLCSLLTIPASVSIDNVNKLADACRSNRIIPLSLDVNYFKKMEGTDIYSLREISQTIQSTKNREDAIQMILNRSSSEKQQYAFLYPRERLRFAQLRAGEDLLYVSPNTPDASFFPLHISIPIQPTFKYQREFSQTLLYIQEAGLLIQWRNQKIVQITLNRRRQNALRTTSDPDEFYPKSDLITKKDIQQSSEFNLQNLHTIFFVYFIWMDIALIALIVEIALKWASNKKYFFMVSFESISEQKRLLKNKQSQIFIQLS</sequence>
<reference evidence="14" key="1">
    <citation type="submission" date="2020-06" db="EMBL/GenBank/DDBJ databases">
        <authorList>
            <person name="Ji K."/>
            <person name="Li J."/>
        </authorList>
    </citation>
    <scope>NUCLEOTIDE SEQUENCE</scope>
    <source>
        <strain evidence="14">JKM2019</strain>
        <tissue evidence="14">Whole body</tissue>
    </source>
</reference>
<evidence type="ECO:0000256" key="10">
    <source>
        <dbReference type="ARBA" id="ARBA00023286"/>
    </source>
</evidence>
<evidence type="ECO:0000259" key="13">
    <source>
        <dbReference type="SMART" id="SM00918"/>
    </source>
</evidence>
<dbReference type="PANTHER" id="PTHR42643:SF24">
    <property type="entry name" value="IONOTROPIC RECEPTOR 60A"/>
    <property type="match status" value="1"/>
</dbReference>
<feature type="domain" description="Ionotropic glutamate receptor L-glutamate and glycine-binding" evidence="13">
    <location>
        <begin position="19"/>
        <end position="76"/>
    </location>
</feature>
<accession>A0A9D4NZK9</accession>
<evidence type="ECO:0000256" key="3">
    <source>
        <dbReference type="ARBA" id="ARBA00022475"/>
    </source>
</evidence>
<organism evidence="14">
    <name type="scientific">Dermatophagoides farinae</name>
    <name type="common">American house dust mite</name>
    <dbReference type="NCBI Taxonomy" id="6954"/>
    <lineage>
        <taxon>Eukaryota</taxon>
        <taxon>Metazoa</taxon>
        <taxon>Ecdysozoa</taxon>
        <taxon>Arthropoda</taxon>
        <taxon>Chelicerata</taxon>
        <taxon>Arachnida</taxon>
        <taxon>Acari</taxon>
        <taxon>Acariformes</taxon>
        <taxon>Sarcoptiformes</taxon>
        <taxon>Astigmata</taxon>
        <taxon>Psoroptidia</taxon>
        <taxon>Analgoidea</taxon>
        <taxon>Pyroglyphidae</taxon>
        <taxon>Dermatophagoidinae</taxon>
        <taxon>Dermatophagoides</taxon>
    </lineage>
</organism>
<keyword evidence="2" id="KW-0813">Transport</keyword>
<dbReference type="Pfam" id="PF10613">
    <property type="entry name" value="Lig_chan-Glu_bd"/>
    <property type="match status" value="2"/>
</dbReference>
<evidence type="ECO:0000256" key="8">
    <source>
        <dbReference type="ARBA" id="ARBA00023170"/>
    </source>
</evidence>
<feature type="transmembrane region" description="Helical" evidence="12">
    <location>
        <begin position="777"/>
        <end position="797"/>
    </location>
</feature>
<name>A0A9D4NZK9_DERFA</name>
<evidence type="ECO:0000256" key="11">
    <source>
        <dbReference type="ARBA" id="ARBA00023303"/>
    </source>
</evidence>
<dbReference type="GO" id="GO:0005886">
    <property type="term" value="C:plasma membrane"/>
    <property type="evidence" value="ECO:0007669"/>
    <property type="project" value="UniProtKB-SubCell"/>
</dbReference>
<dbReference type="AlphaFoldDB" id="A0A9D4NZK9"/>
<dbReference type="EMBL" id="SDOV01000004">
    <property type="protein sequence ID" value="KAH7641699.1"/>
    <property type="molecule type" value="Genomic_DNA"/>
</dbReference>
<keyword evidence="6" id="KW-0406">Ion transport</keyword>
<evidence type="ECO:0000256" key="1">
    <source>
        <dbReference type="ARBA" id="ARBA00004651"/>
    </source>
</evidence>
<evidence type="ECO:0000256" key="6">
    <source>
        <dbReference type="ARBA" id="ARBA00023065"/>
    </source>
</evidence>
<keyword evidence="9" id="KW-0325">Glycoprotein</keyword>
<comment type="caution">
    <text evidence="14">The sequence shown here is derived from an EMBL/GenBank/DDBJ whole genome shotgun (WGS) entry which is preliminary data.</text>
</comment>
<dbReference type="SMART" id="SM00918">
    <property type="entry name" value="Lig_chan-Glu_bd"/>
    <property type="match status" value="2"/>
</dbReference>
<keyword evidence="8" id="KW-0675">Receptor</keyword>
<keyword evidence="5 12" id="KW-1133">Transmembrane helix</keyword>
<dbReference type="PANTHER" id="PTHR42643">
    <property type="entry name" value="IONOTROPIC RECEPTOR 20A-RELATED"/>
    <property type="match status" value="1"/>
</dbReference>
<dbReference type="Gene3D" id="3.40.190.10">
    <property type="entry name" value="Periplasmic binding protein-like II"/>
    <property type="match status" value="2"/>
</dbReference>
<dbReference type="Proteomes" id="UP000828236">
    <property type="component" value="Unassembled WGS sequence"/>
</dbReference>